<accession>A0A9Q1BQN0</accession>
<evidence type="ECO:0000256" key="2">
    <source>
        <dbReference type="SAM" id="SignalP"/>
    </source>
</evidence>
<dbReference type="InterPro" id="IPR036291">
    <property type="entry name" value="NAD(P)-bd_dom_sf"/>
</dbReference>
<dbReference type="GO" id="GO:0003960">
    <property type="term" value="F:quinone reductase (NADPH) activity"/>
    <property type="evidence" value="ECO:0007669"/>
    <property type="project" value="TreeGrafter"/>
</dbReference>
<keyword evidence="2" id="KW-0732">Signal</keyword>
<dbReference type="EMBL" id="JAIZAY010000013">
    <property type="protein sequence ID" value="KAJ8030894.1"/>
    <property type="molecule type" value="Genomic_DNA"/>
</dbReference>
<dbReference type="InterPro" id="IPR051603">
    <property type="entry name" value="Zinc-ADH_QOR/CCCR"/>
</dbReference>
<evidence type="ECO:0000313" key="5">
    <source>
        <dbReference type="Proteomes" id="UP001152320"/>
    </source>
</evidence>
<dbReference type="OrthoDB" id="3941538at2759"/>
<keyword evidence="5" id="KW-1185">Reference proteome</keyword>
<gene>
    <name evidence="4" type="ORF">HOLleu_27436</name>
</gene>
<feature type="signal peptide" evidence="2">
    <location>
        <begin position="1"/>
        <end position="21"/>
    </location>
</feature>
<name>A0A9Q1BQN0_HOLLE</name>
<evidence type="ECO:0000313" key="4">
    <source>
        <dbReference type="EMBL" id="KAJ8030894.1"/>
    </source>
</evidence>
<dbReference type="Gene3D" id="3.90.180.10">
    <property type="entry name" value="Medium-chain alcohol dehydrogenases, catalytic domain"/>
    <property type="match status" value="2"/>
</dbReference>
<evidence type="ECO:0000259" key="3">
    <source>
        <dbReference type="SMART" id="SM00829"/>
    </source>
</evidence>
<feature type="chain" id="PRO_5040454570" evidence="2">
    <location>
        <begin position="22"/>
        <end position="248"/>
    </location>
</feature>
<dbReference type="SUPFAM" id="SSF51735">
    <property type="entry name" value="NAD(P)-binding Rossmann-fold domains"/>
    <property type="match status" value="1"/>
</dbReference>
<dbReference type="SMART" id="SM00829">
    <property type="entry name" value="PKS_ER"/>
    <property type="match status" value="1"/>
</dbReference>
<proteinExistence type="predicted"/>
<dbReference type="SUPFAM" id="SSF50129">
    <property type="entry name" value="GroES-like"/>
    <property type="match status" value="1"/>
</dbReference>
<dbReference type="GO" id="GO:0070402">
    <property type="term" value="F:NADPH binding"/>
    <property type="evidence" value="ECO:0007669"/>
    <property type="project" value="TreeGrafter"/>
</dbReference>
<sequence length="248" mass="27347">MSFLKHLPITLLLVEFETVTQTNIKMTRTARASVIHEFGPEEILAPSDFPLPSVGPKQLLIRLKAFGINELELKIRAGKFRPYLFKRPFVLGMDGAGVVEEVGSDVTKFKVGVAAVQVAKGLGASRIIGTAGTEDGIKLALQHGADVVLNYKDKDFKESLQKEVGKGANIILETNADVNFDMDLDLVAKRGHIVDERQENADDIYKYCEEGWLKPYVGKVYKFSDIPQSHIDMANRKGAMGKVAVSLE</sequence>
<feature type="domain" description="Enoyl reductase (ER)" evidence="3">
    <location>
        <begin position="39"/>
        <end position="245"/>
    </location>
</feature>
<dbReference type="AlphaFoldDB" id="A0A9Q1BQN0"/>
<organism evidence="4 5">
    <name type="scientific">Holothuria leucospilota</name>
    <name type="common">Black long sea cucumber</name>
    <name type="synonym">Mertensiothuria leucospilota</name>
    <dbReference type="NCBI Taxonomy" id="206669"/>
    <lineage>
        <taxon>Eukaryota</taxon>
        <taxon>Metazoa</taxon>
        <taxon>Echinodermata</taxon>
        <taxon>Eleutherozoa</taxon>
        <taxon>Echinozoa</taxon>
        <taxon>Holothuroidea</taxon>
        <taxon>Aspidochirotacea</taxon>
        <taxon>Aspidochirotida</taxon>
        <taxon>Holothuriidae</taxon>
        <taxon>Holothuria</taxon>
    </lineage>
</organism>
<comment type="caution">
    <text evidence="4">The sequence shown here is derived from an EMBL/GenBank/DDBJ whole genome shotgun (WGS) entry which is preliminary data.</text>
</comment>
<dbReference type="InterPro" id="IPR011032">
    <property type="entry name" value="GroES-like_sf"/>
</dbReference>
<dbReference type="PANTHER" id="PTHR44154">
    <property type="entry name" value="QUINONE OXIDOREDUCTASE"/>
    <property type="match status" value="1"/>
</dbReference>
<dbReference type="InterPro" id="IPR013149">
    <property type="entry name" value="ADH-like_C"/>
</dbReference>
<dbReference type="PANTHER" id="PTHR44154:SF1">
    <property type="entry name" value="QUINONE OXIDOREDUCTASE"/>
    <property type="match status" value="1"/>
</dbReference>
<protein>
    <submittedName>
        <fullName evidence="4">Quinone oxidoreductase</fullName>
    </submittedName>
</protein>
<evidence type="ECO:0000256" key="1">
    <source>
        <dbReference type="ARBA" id="ARBA00022857"/>
    </source>
</evidence>
<dbReference type="Proteomes" id="UP001152320">
    <property type="component" value="Chromosome 13"/>
</dbReference>
<reference evidence="4" key="1">
    <citation type="submission" date="2021-10" db="EMBL/GenBank/DDBJ databases">
        <title>Tropical sea cucumber genome reveals ecological adaptation and Cuvierian tubules defense mechanism.</title>
        <authorList>
            <person name="Chen T."/>
        </authorList>
    </citation>
    <scope>NUCLEOTIDE SEQUENCE</scope>
    <source>
        <strain evidence="4">Nanhai2018</strain>
        <tissue evidence="4">Muscle</tissue>
    </source>
</reference>
<dbReference type="Pfam" id="PF00107">
    <property type="entry name" value="ADH_zinc_N"/>
    <property type="match status" value="1"/>
</dbReference>
<dbReference type="GO" id="GO:0005829">
    <property type="term" value="C:cytosol"/>
    <property type="evidence" value="ECO:0007669"/>
    <property type="project" value="TreeGrafter"/>
</dbReference>
<dbReference type="InterPro" id="IPR020843">
    <property type="entry name" value="ER"/>
</dbReference>
<dbReference type="GO" id="GO:0003730">
    <property type="term" value="F:mRNA 3'-UTR binding"/>
    <property type="evidence" value="ECO:0007669"/>
    <property type="project" value="TreeGrafter"/>
</dbReference>
<keyword evidence="1" id="KW-0521">NADP</keyword>